<evidence type="ECO:0000313" key="2">
    <source>
        <dbReference type="Proteomes" id="UP000054516"/>
    </source>
</evidence>
<dbReference type="EMBL" id="DF977534">
    <property type="protein sequence ID" value="GAP92733.2"/>
    <property type="molecule type" value="Genomic_DNA"/>
</dbReference>
<gene>
    <name evidence="1" type="ORF">SAMD00023353_8900260</name>
</gene>
<dbReference type="AlphaFoldDB" id="A0A1W2TVR3"/>
<organism evidence="1">
    <name type="scientific">Rosellinia necatrix</name>
    <name type="common">White root-rot fungus</name>
    <dbReference type="NCBI Taxonomy" id="77044"/>
    <lineage>
        <taxon>Eukaryota</taxon>
        <taxon>Fungi</taxon>
        <taxon>Dikarya</taxon>
        <taxon>Ascomycota</taxon>
        <taxon>Pezizomycotina</taxon>
        <taxon>Sordariomycetes</taxon>
        <taxon>Xylariomycetidae</taxon>
        <taxon>Xylariales</taxon>
        <taxon>Xylariaceae</taxon>
        <taxon>Rosellinia</taxon>
    </lineage>
</organism>
<evidence type="ECO:0000313" key="1">
    <source>
        <dbReference type="EMBL" id="GAP92733.2"/>
    </source>
</evidence>
<accession>A0A1W2TVR3</accession>
<dbReference type="Proteomes" id="UP000054516">
    <property type="component" value="Unassembled WGS sequence"/>
</dbReference>
<protein>
    <submittedName>
        <fullName evidence="1">Uncharacterized protein</fullName>
    </submittedName>
</protein>
<dbReference type="OrthoDB" id="544298at2759"/>
<proteinExistence type="predicted"/>
<dbReference type="OMA" id="PIEWQDR"/>
<name>A0A1W2TVR3_ROSNE</name>
<reference evidence="1" key="1">
    <citation type="submission" date="2016-03" db="EMBL/GenBank/DDBJ databases">
        <title>Draft genome sequence of Rosellinia necatrix.</title>
        <authorList>
            <person name="Kanematsu S."/>
        </authorList>
    </citation>
    <scope>NUCLEOTIDE SEQUENCE [LARGE SCALE GENOMIC DNA]</scope>
    <source>
        <strain evidence="1">W97</strain>
    </source>
</reference>
<sequence length="171" mass="18519">MSRYFPHPAYAEDQPWARTILTAHVETRAVTTGAIIGAGIVATREALQRLRNNKAPAAVPRSPRPYLQVAGRSTLWTMGVVSAGLAGRMWGREEIEWKDRAWRLMESDGQLETDDWTYGGMAAGLAVTALLRRPVGWVGAVGAVGAGSVAGTIGYMGWRYAVHGGKRPESK</sequence>
<keyword evidence="2" id="KW-1185">Reference proteome</keyword>